<dbReference type="Proteomes" id="UP000001823">
    <property type="component" value="Chromosome"/>
</dbReference>
<evidence type="ECO:0000256" key="3">
    <source>
        <dbReference type="ARBA" id="ARBA00022692"/>
    </source>
</evidence>
<evidence type="ECO:0000256" key="6">
    <source>
        <dbReference type="SAM" id="Coils"/>
    </source>
</evidence>
<dbReference type="InterPro" id="IPR010343">
    <property type="entry name" value="ArAE_1"/>
</dbReference>
<dbReference type="Pfam" id="PF06081">
    <property type="entry name" value="ArAE_1"/>
    <property type="match status" value="1"/>
</dbReference>
<feature type="domain" description="Putative aromatic acid exporter C-terminal" evidence="8">
    <location>
        <begin position="146"/>
        <end position="311"/>
    </location>
</feature>
<dbReference type="Gene3D" id="1.20.120.940">
    <property type="entry name" value="Putative aromatic acid exporter, C-terminal domain"/>
    <property type="match status" value="1"/>
</dbReference>
<dbReference type="GeneID" id="93001908"/>
<feature type="transmembrane region" description="Helical" evidence="7">
    <location>
        <begin position="60"/>
        <end position="88"/>
    </location>
</feature>
<dbReference type="InterPro" id="IPR021062">
    <property type="entry name" value="ArAE_1_C"/>
</dbReference>
<dbReference type="KEGG" id="cpf:CPF_1808"/>
<dbReference type="PaxDb" id="195103-CPF_1808"/>
<evidence type="ECO:0000256" key="7">
    <source>
        <dbReference type="SAM" id="Phobius"/>
    </source>
</evidence>
<keyword evidence="6" id="KW-0175">Coiled coil</keyword>
<dbReference type="InterPro" id="IPR052984">
    <property type="entry name" value="UPF0421"/>
</dbReference>
<accession>A0A0H2YV57</accession>
<evidence type="ECO:0000313" key="10">
    <source>
        <dbReference type="Proteomes" id="UP000001823"/>
    </source>
</evidence>
<dbReference type="InterPro" id="IPR038323">
    <property type="entry name" value="ArAE_1_C_sf"/>
</dbReference>
<organism evidence="9 10">
    <name type="scientific">Clostridium perfringens (strain ATCC 13124 / DSM 756 / JCM 1290 / NCIMB 6125 / NCTC 8237 / Type A)</name>
    <dbReference type="NCBI Taxonomy" id="195103"/>
    <lineage>
        <taxon>Bacteria</taxon>
        <taxon>Bacillati</taxon>
        <taxon>Bacillota</taxon>
        <taxon>Clostridia</taxon>
        <taxon>Eubacteriales</taxon>
        <taxon>Clostridiaceae</taxon>
        <taxon>Clostridium</taxon>
    </lineage>
</organism>
<dbReference type="GO" id="GO:0005886">
    <property type="term" value="C:plasma membrane"/>
    <property type="evidence" value="ECO:0007669"/>
    <property type="project" value="UniProtKB-SubCell"/>
</dbReference>
<keyword evidence="10" id="KW-1185">Reference proteome</keyword>
<gene>
    <name evidence="9" type="ordered locus">CPF_1808</name>
</gene>
<evidence type="ECO:0000256" key="1">
    <source>
        <dbReference type="ARBA" id="ARBA00004651"/>
    </source>
</evidence>
<comment type="subcellular location">
    <subcellularLocation>
        <location evidence="1">Cell membrane</location>
        <topology evidence="1">Multi-pass membrane protein</topology>
    </subcellularLocation>
</comment>
<reference evidence="9 10" key="1">
    <citation type="journal article" date="2006" name="Genome Res.">
        <title>Skewed genomic variability in strains of the toxigenic bacterial pathogen, Clostridium perfringens.</title>
        <authorList>
            <person name="Myers G.S."/>
            <person name="Rasko D.A."/>
            <person name="Cheung J.K."/>
            <person name="Ravel J."/>
            <person name="Seshadri R."/>
            <person name="Deboy R.T."/>
            <person name="Ren Q."/>
            <person name="Varga J."/>
            <person name="Awad M.M."/>
            <person name="Brinkac L.M."/>
            <person name="Daugherty S.C."/>
            <person name="Haft D.H."/>
            <person name="Dodson R.J."/>
            <person name="Madupu R."/>
            <person name="Nelson W.C."/>
            <person name="Rosovitz M.J."/>
            <person name="Sullivan S.A."/>
            <person name="Khouri H."/>
            <person name="Dimitrov G.I."/>
            <person name="Watkins K.L."/>
            <person name="Mulligan S."/>
            <person name="Benton J."/>
            <person name="Radune D."/>
            <person name="Fisher D.J."/>
            <person name="Atkins H.S."/>
            <person name="Hiscox T."/>
            <person name="Jost B.H."/>
            <person name="Billington S.J."/>
            <person name="Songer J.G."/>
            <person name="McClane B.A."/>
            <person name="Titball R.W."/>
            <person name="Rood J.I."/>
            <person name="Melville S.B."/>
            <person name="Paulsen I.T."/>
        </authorList>
    </citation>
    <scope>NUCLEOTIDE SEQUENCE [LARGE SCALE GENOMIC DNA]</scope>
    <source>
        <strain evidence="10">ATCC 13124 / DSM 756 / JCM 1290 / NCIMB 6125 / NCTC 8237 / S 107 / Type A</strain>
    </source>
</reference>
<sequence>MRFIGVRTWKTGIGAVIAMIIAKELGLSYWVSAGIITILSIQSTKRESLKIAIKRIESVIIALIVSSVLFLALGFNSVVFGLYLLVFIPLTVKLKVTDGIVVSSVLVTHLLVEKQVNSYWIINELGLMLVGVLVALILNSYMPKNEEKIKEDIDYISEKIKEIFMDMAYSLRTHSVSIKEQRLFDELENRIELAKKRANDNFNNYLFSDVKYYVHYIDMREVQFQMLKYMREHFSRISITVKQTELVANFTEEVASVIGKEVNVNILINRLNRLKKELSEQELPVTREEFENRAMLFQFINDLEIFIKTKNQCYIK</sequence>
<dbReference type="HOGENOM" id="CLU_067525_0_0_9"/>
<dbReference type="EMBL" id="CP000246">
    <property type="protein sequence ID" value="ABG85025.1"/>
    <property type="molecule type" value="Genomic_DNA"/>
</dbReference>
<protein>
    <recommendedName>
        <fullName evidence="8">Putative aromatic acid exporter C-terminal domain-containing protein</fullName>
    </recommendedName>
</protein>
<dbReference type="eggNOG" id="COG4129">
    <property type="taxonomic scope" value="Bacteria"/>
</dbReference>
<dbReference type="PANTHER" id="PTHR40064:SF1">
    <property type="entry name" value="MEMBRANE PROTEIN"/>
    <property type="match status" value="1"/>
</dbReference>
<evidence type="ECO:0000313" key="9">
    <source>
        <dbReference type="EMBL" id="ABG85025.1"/>
    </source>
</evidence>
<feature type="transmembrane region" description="Helical" evidence="7">
    <location>
        <begin position="12"/>
        <end position="39"/>
    </location>
</feature>
<feature type="coiled-coil region" evidence="6">
    <location>
        <begin position="177"/>
        <end position="204"/>
    </location>
</feature>
<evidence type="ECO:0000256" key="5">
    <source>
        <dbReference type="ARBA" id="ARBA00023136"/>
    </source>
</evidence>
<keyword evidence="4 7" id="KW-1133">Transmembrane helix</keyword>
<name>A0A0H2YV57_CLOP1</name>
<feature type="transmembrane region" description="Helical" evidence="7">
    <location>
        <begin position="119"/>
        <end position="138"/>
    </location>
</feature>
<proteinExistence type="predicted"/>
<dbReference type="RefSeq" id="WP_003449684.1">
    <property type="nucleotide sequence ID" value="NC_008261.1"/>
</dbReference>
<keyword evidence="5 7" id="KW-0472">Membrane</keyword>
<keyword evidence="3 7" id="KW-0812">Transmembrane</keyword>
<dbReference type="AlphaFoldDB" id="A0A0H2YV57"/>
<evidence type="ECO:0000259" key="8">
    <source>
        <dbReference type="Pfam" id="PF11728"/>
    </source>
</evidence>
<dbReference type="PANTHER" id="PTHR40064">
    <property type="entry name" value="MEMBRANE PROTEIN-RELATED"/>
    <property type="match status" value="1"/>
</dbReference>
<evidence type="ECO:0000256" key="2">
    <source>
        <dbReference type="ARBA" id="ARBA00022475"/>
    </source>
</evidence>
<evidence type="ECO:0000256" key="4">
    <source>
        <dbReference type="ARBA" id="ARBA00022989"/>
    </source>
</evidence>
<keyword evidence="2" id="KW-1003">Cell membrane</keyword>
<dbReference type="STRING" id="195103.CPF_1808"/>
<dbReference type="Pfam" id="PF11728">
    <property type="entry name" value="ArAE_1_C"/>
    <property type="match status" value="1"/>
</dbReference>